<protein>
    <submittedName>
        <fullName evidence="5">Uncharacterized protein</fullName>
    </submittedName>
</protein>
<reference evidence="5" key="1">
    <citation type="submission" date="2023-10" db="EMBL/GenBank/DDBJ databases">
        <authorList>
            <person name="Chen Y."/>
            <person name="Shah S."/>
            <person name="Dougan E. K."/>
            <person name="Thang M."/>
            <person name="Chan C."/>
        </authorList>
    </citation>
    <scope>NUCLEOTIDE SEQUENCE [LARGE SCALE GENOMIC DNA]</scope>
</reference>
<dbReference type="PANTHER" id="PTHR12697">
    <property type="entry name" value="PBS LYASE HEAT-LIKE PROTEIN"/>
    <property type="match status" value="1"/>
</dbReference>
<feature type="repeat" description="HEAT" evidence="2">
    <location>
        <begin position="47"/>
        <end position="84"/>
    </location>
</feature>
<dbReference type="Proteomes" id="UP001189429">
    <property type="component" value="Unassembled WGS sequence"/>
</dbReference>
<dbReference type="SMART" id="SM00567">
    <property type="entry name" value="EZ_HEAT"/>
    <property type="match status" value="29"/>
</dbReference>
<feature type="coiled-coil region" evidence="3">
    <location>
        <begin position="953"/>
        <end position="1001"/>
    </location>
</feature>
<dbReference type="Pfam" id="PF13646">
    <property type="entry name" value="HEAT_2"/>
    <property type="match status" value="9"/>
</dbReference>
<dbReference type="PANTHER" id="PTHR12697:SF5">
    <property type="entry name" value="DEOXYHYPUSINE HYDROXYLASE"/>
    <property type="match status" value="1"/>
</dbReference>
<dbReference type="PROSITE" id="PS50077">
    <property type="entry name" value="HEAT_REPEAT"/>
    <property type="match status" value="1"/>
</dbReference>
<comment type="caution">
    <text evidence="5">The sequence shown here is derived from an EMBL/GenBank/DDBJ whole genome shotgun (WGS) entry which is preliminary data.</text>
</comment>
<accession>A0ABN9TAB0</accession>
<evidence type="ECO:0000313" key="5">
    <source>
        <dbReference type="EMBL" id="CAK0842109.1"/>
    </source>
</evidence>
<evidence type="ECO:0000256" key="4">
    <source>
        <dbReference type="SAM" id="MobiDB-lite"/>
    </source>
</evidence>
<evidence type="ECO:0000256" key="1">
    <source>
        <dbReference type="ARBA" id="ARBA00045876"/>
    </source>
</evidence>
<comment type="function">
    <text evidence="1">Catalyzes the hydroxylation of the N(6)-(4-aminobutyl)-L-lysine intermediate produced by deoxyhypusine synthase/DHPS on a critical lysine of the eukaryotic translation initiation factor 5A/eIF-5A. This is the second step of the post-translational modification of that lysine into an unusual amino acid residue named hypusine. Hypusination is unique to mature eIF-5A factor and is essential for its function.</text>
</comment>
<sequence length="2195" mass="224758">MAPDGQEPAAGCCREAVAALLKSPQVEVRWRAVFALNQMAEEISPEHVPAIAELLGDEDASVRERAGDALARMGGAGAEALVKKVEDAGPDVEQEAALAALALVGQPGVRPAASRLDHGSAGVRRRAAATLQQLAAWAKEHAKDLARLLGDREEDVRLAAVQALVALGGDGAGALASAVASPKDVVKLHALQGLGLLGPAAGPHAVAVARLMDYPHEKVSAAANSTIEGLGAPGAAALCAHLRSDQADARANAVQALSKLADAGVDMLPFADALVAGLADPDGALRARAATALGRAGPLAAPLAAEPLAALLGDGAALAQGRGEEALSKMGVGGVAVLLGPLGLAHELPAVRAAALRCLRQTSLEVLEQVGLEEIVRAVGLHLADGDGQVRLASVQALGALPPPVAAASLAGLACCAADGSDPVRAAALLVLGALGPEHEGGEVVLAELARRMGDDAAEVRAAAAKAMGCFGEAAEKHVRLLVRVLKEDSFPPARASAAEALGLVGPAAGGFMQALVKALSDPERDVRRSTVDACGRLSVTTPQSSVQAAPGLAKVVLSPGEDGQLRAAAMAALRSMGKAGCACLMSSLSDVNPQVQLQAIDAFEQLDAEERQPHVQALGRLLQDEHPGTRARAAAAAGRLGQAGLHLAAALAQRLQDGDPGVREAVALALHGLGHEAVSKHAQHIARNLPNPHSGVRAAAARALGAAGAAGRAHAPTICQMLLDEEQAVRQSAWRALAELGEHAAHVVPSLAALLDGTHEDETTAVAVVVAQQGGEGVEAVCRYLEDARPAMRAACCAALGAVGGAGAPAAVRVAQLLEDIDPGVRATAREALLRMGAEADRPRLGELWSTVATPTGGLGTSLERALEKQISELRDQLTTEKDGSMDVDTPPTNDKEKNRYKSELAVAESMLKALPEDADTEFAQQQRLHLERHRDACKVKLREAQPFEWRAHDAVNQKKQLLEKKQRMEKAVEQAKAAVVKAQAAVDHAEEELQDVLEQPVAKEAEVQRFLGSLPTAPAERKLESHIESVGISVQGLGDLIKARGLDAGAADNLAVSLKLVMDQLRAAEVDLAGRHDIVDDKWMPYLSQGGRGQRIVTQEVKPEPEVPRDEDVEGHVWIRLGDYSLYVHQRGAHGGRGWGPPLRTHIGIHGCQCRPTLANTRQHVRRANVGKGAAALAGALPRAGAGLRQGAVAAVGRLGAAGAAEAPAVAARLVDPLRSVRAAAARALVQMGAPAAPVLAEALGSANAHVRRCAAEGLGCLGPAASGAAERLAAQVTDEDPVVQEVAILASGRVGEAATSALARQLGAADQRLQRRSAEALGRLGALASAQAPALAARLDPLLEDASPAVREACVWALGRVGPAGPQALADLLGVAHHGSTKKSVCGCLGRLGGAAARHSVAVAAELGGEDRAVAASAADALVRFGKEGAAALAGRLDDADPVVREIAAEAMGRTLQPMEAEHAQQLAARLSDSEILVRRAAATSLGRVPAEVGRPVAADLAALLGDEDAWVRARAAESLGRLGQAAEAHAPQLAALLEGREGWGEGQYAPRASSQAWGWQFAAEALRRCGRAEPGHAALLAAHLADPDAPVRVAAAAALGKLGCTAAAAQLQDLAGLLQDPDERVRRATSQALGEAGGGSAPAAAALASTLAEDACAVVRAAAATALGAFGESAAEHADAVAKALEDPDGAVRQAAAAALPLLGAEGLAKSPLLAQLLGDERASVREAAYAELVRCGAAGGAVTLAGVARDSSRPVAVRRVAAQGLAELGAAAAEQADALAGLLLVPDSALRESAVRGLAKMGPRGVTELERLLQHSSEQGRCAACQVLGSMGPAAGASAGALALRLDDHSPLVRRTAATALGRLGDAAAPQLPRLAALLEAHDALLFKSVLDVLGGLGRHAGKHAKAVAFRLDAAGDEVRQSAAHALGTLGEAAAGHAPDLARALLDREPMVRANSAWALGRCGEAGAAYVDRLAALLGDGDCRVRARACESLGRLLAGAGEGERREGAARLAGGLEDEDLAVRCAAAEAICRMGVDSMAPYAVGLVRVVENSSVGYDVTAVDARLAELLARELGVAFPHPLAFLPKAFAGDDLFPLAAEAEVPGKLGCVLSVLHAARWAPLLSSGDSWWTTRARPLQEAYIKGAKERASPAYLKQVDRVLEDFERSEKTGTPQPLTDAIEASLARSFGP</sequence>
<gene>
    <name evidence="5" type="ORF">PCOR1329_LOCUS37140</name>
</gene>
<evidence type="ECO:0000256" key="3">
    <source>
        <dbReference type="SAM" id="Coils"/>
    </source>
</evidence>
<keyword evidence="6" id="KW-1185">Reference proteome</keyword>
<dbReference type="EMBL" id="CAUYUJ010014506">
    <property type="protein sequence ID" value="CAK0842109.1"/>
    <property type="molecule type" value="Genomic_DNA"/>
</dbReference>
<evidence type="ECO:0000256" key="2">
    <source>
        <dbReference type="PROSITE-ProRule" id="PRU00103"/>
    </source>
</evidence>
<name>A0ABN9TAB0_9DINO</name>
<dbReference type="InterPro" id="IPR021133">
    <property type="entry name" value="HEAT_type_2"/>
</dbReference>
<feature type="region of interest" description="Disordered" evidence="4">
    <location>
        <begin position="878"/>
        <end position="898"/>
    </location>
</feature>
<keyword evidence="3" id="KW-0175">Coiled coil</keyword>
<organism evidence="5 6">
    <name type="scientific">Prorocentrum cordatum</name>
    <dbReference type="NCBI Taxonomy" id="2364126"/>
    <lineage>
        <taxon>Eukaryota</taxon>
        <taxon>Sar</taxon>
        <taxon>Alveolata</taxon>
        <taxon>Dinophyceae</taxon>
        <taxon>Prorocentrales</taxon>
        <taxon>Prorocentraceae</taxon>
        <taxon>Prorocentrum</taxon>
    </lineage>
</organism>
<dbReference type="InterPro" id="IPR004155">
    <property type="entry name" value="PBS_lyase_HEAT"/>
</dbReference>
<proteinExistence type="predicted"/>
<dbReference type="Gene3D" id="1.25.10.10">
    <property type="entry name" value="Leucine-rich Repeat Variant"/>
    <property type="match status" value="12"/>
</dbReference>
<dbReference type="InterPro" id="IPR016024">
    <property type="entry name" value="ARM-type_fold"/>
</dbReference>
<dbReference type="InterPro" id="IPR011989">
    <property type="entry name" value="ARM-like"/>
</dbReference>
<dbReference type="SUPFAM" id="SSF48371">
    <property type="entry name" value="ARM repeat"/>
    <property type="match status" value="4"/>
</dbReference>
<evidence type="ECO:0000313" key="6">
    <source>
        <dbReference type="Proteomes" id="UP001189429"/>
    </source>
</evidence>